<evidence type="ECO:0000256" key="3">
    <source>
        <dbReference type="ARBA" id="ARBA00012374"/>
    </source>
</evidence>
<comment type="subcellular location">
    <subcellularLocation>
        <location evidence="1 15">Cell membrane</location>
        <topology evidence="1 15">Multi-pass membrane protein</topology>
    </subcellularLocation>
</comment>
<keyword evidence="5 15" id="KW-1003">Cell membrane</keyword>
<feature type="transmembrane region" description="Helical" evidence="15">
    <location>
        <begin position="84"/>
        <end position="106"/>
    </location>
</feature>
<evidence type="ECO:0000256" key="11">
    <source>
        <dbReference type="ARBA" id="ARBA00023316"/>
    </source>
</evidence>
<evidence type="ECO:0000256" key="2">
    <source>
        <dbReference type="ARBA" id="ARBA00010621"/>
    </source>
</evidence>
<dbReference type="Proteomes" id="UP000587760">
    <property type="component" value="Unassembled WGS sequence"/>
</dbReference>
<dbReference type="RefSeq" id="WP_184748854.1">
    <property type="nucleotide sequence ID" value="NZ_JACHGJ010000014.1"/>
</dbReference>
<feature type="transmembrane region" description="Helical" evidence="15">
    <location>
        <begin position="214"/>
        <end position="234"/>
    </location>
</feature>
<organism evidence="16 17">
    <name type="scientific">Spirochaeta isovalerica</name>
    <dbReference type="NCBI Taxonomy" id="150"/>
    <lineage>
        <taxon>Bacteria</taxon>
        <taxon>Pseudomonadati</taxon>
        <taxon>Spirochaetota</taxon>
        <taxon>Spirochaetia</taxon>
        <taxon>Spirochaetales</taxon>
        <taxon>Spirochaetaceae</taxon>
        <taxon>Spirochaeta</taxon>
    </lineage>
</organism>
<evidence type="ECO:0000256" key="10">
    <source>
        <dbReference type="ARBA" id="ARBA00023251"/>
    </source>
</evidence>
<evidence type="ECO:0000256" key="12">
    <source>
        <dbReference type="ARBA" id="ARBA00032707"/>
    </source>
</evidence>
<keyword evidence="8 15" id="KW-1133">Transmembrane helix</keyword>
<name>A0A841RIR5_9SPIO</name>
<evidence type="ECO:0000256" key="6">
    <source>
        <dbReference type="ARBA" id="ARBA00022692"/>
    </source>
</evidence>
<evidence type="ECO:0000313" key="16">
    <source>
        <dbReference type="EMBL" id="MBB6482619.1"/>
    </source>
</evidence>
<dbReference type="GO" id="GO:0008360">
    <property type="term" value="P:regulation of cell shape"/>
    <property type="evidence" value="ECO:0007669"/>
    <property type="project" value="UniProtKB-KW"/>
</dbReference>
<keyword evidence="9 15" id="KW-0472">Membrane</keyword>
<keyword evidence="6 15" id="KW-0812">Transmembrane</keyword>
<comment type="similarity">
    <text evidence="2 15">Belongs to the UppP family.</text>
</comment>
<evidence type="ECO:0000256" key="7">
    <source>
        <dbReference type="ARBA" id="ARBA00022801"/>
    </source>
</evidence>
<evidence type="ECO:0000256" key="8">
    <source>
        <dbReference type="ARBA" id="ARBA00022989"/>
    </source>
</evidence>
<dbReference type="PANTHER" id="PTHR30622">
    <property type="entry name" value="UNDECAPRENYL-DIPHOSPHATASE"/>
    <property type="match status" value="1"/>
</dbReference>
<dbReference type="EMBL" id="JACHGJ010000014">
    <property type="protein sequence ID" value="MBB6482619.1"/>
    <property type="molecule type" value="Genomic_DNA"/>
</dbReference>
<keyword evidence="7 15" id="KW-0378">Hydrolase</keyword>
<gene>
    <name evidence="15" type="primary">uppP</name>
    <name evidence="16" type="ORF">HNR50_004320</name>
</gene>
<keyword evidence="11 15" id="KW-0961">Cell wall biogenesis/degradation</keyword>
<dbReference type="HAMAP" id="MF_01006">
    <property type="entry name" value="Undec_diphosphatase"/>
    <property type="match status" value="1"/>
</dbReference>
<keyword evidence="10 15" id="KW-0046">Antibiotic resistance</keyword>
<dbReference type="GO" id="GO:0005886">
    <property type="term" value="C:plasma membrane"/>
    <property type="evidence" value="ECO:0007669"/>
    <property type="project" value="UniProtKB-SubCell"/>
</dbReference>
<dbReference type="GO" id="GO:0009252">
    <property type="term" value="P:peptidoglycan biosynthetic process"/>
    <property type="evidence" value="ECO:0007669"/>
    <property type="project" value="UniProtKB-KW"/>
</dbReference>
<proteinExistence type="inferred from homology"/>
<dbReference type="GO" id="GO:0046677">
    <property type="term" value="P:response to antibiotic"/>
    <property type="evidence" value="ECO:0007669"/>
    <property type="project" value="UniProtKB-UniRule"/>
</dbReference>
<dbReference type="GO" id="GO:0071555">
    <property type="term" value="P:cell wall organization"/>
    <property type="evidence" value="ECO:0007669"/>
    <property type="project" value="UniProtKB-KW"/>
</dbReference>
<evidence type="ECO:0000256" key="9">
    <source>
        <dbReference type="ARBA" id="ARBA00023136"/>
    </source>
</evidence>
<feature type="transmembrane region" description="Helical" evidence="15">
    <location>
        <begin position="41"/>
        <end position="59"/>
    </location>
</feature>
<evidence type="ECO:0000256" key="14">
    <source>
        <dbReference type="ARBA" id="ARBA00047594"/>
    </source>
</evidence>
<evidence type="ECO:0000256" key="13">
    <source>
        <dbReference type="ARBA" id="ARBA00032932"/>
    </source>
</evidence>
<feature type="transmembrane region" description="Helical" evidence="15">
    <location>
        <begin position="184"/>
        <end position="202"/>
    </location>
</feature>
<keyword evidence="15" id="KW-0573">Peptidoglycan synthesis</keyword>
<dbReference type="GO" id="GO:0050380">
    <property type="term" value="F:undecaprenyl-diphosphatase activity"/>
    <property type="evidence" value="ECO:0007669"/>
    <property type="project" value="UniProtKB-UniRule"/>
</dbReference>
<reference evidence="16 17" key="1">
    <citation type="submission" date="2020-08" db="EMBL/GenBank/DDBJ databases">
        <title>Genomic Encyclopedia of Type Strains, Phase IV (KMG-IV): sequencing the most valuable type-strain genomes for metagenomic binning, comparative biology and taxonomic classification.</title>
        <authorList>
            <person name="Goeker M."/>
        </authorList>
    </citation>
    <scope>NUCLEOTIDE SEQUENCE [LARGE SCALE GENOMIC DNA]</scope>
    <source>
        <strain evidence="16 17">DSM 2461</strain>
    </source>
</reference>
<evidence type="ECO:0000256" key="1">
    <source>
        <dbReference type="ARBA" id="ARBA00004651"/>
    </source>
</evidence>
<evidence type="ECO:0000313" key="17">
    <source>
        <dbReference type="Proteomes" id="UP000587760"/>
    </source>
</evidence>
<dbReference type="EC" id="3.6.1.27" evidence="3 15"/>
<comment type="miscellaneous">
    <text evidence="15">Bacitracin is thought to be involved in the inhibition of peptidoglycan synthesis by sequestering undecaprenyl diphosphate, thereby reducing the pool of lipid carrier available.</text>
</comment>
<protein>
    <recommendedName>
        <fullName evidence="4 15">Undecaprenyl-diphosphatase</fullName>
        <ecNumber evidence="3 15">3.6.1.27</ecNumber>
    </recommendedName>
    <alternativeName>
        <fullName evidence="13 15">Bacitracin resistance protein</fullName>
    </alternativeName>
    <alternativeName>
        <fullName evidence="12 15">Undecaprenyl pyrophosphate phosphatase</fullName>
    </alternativeName>
</protein>
<evidence type="ECO:0000256" key="15">
    <source>
        <dbReference type="HAMAP-Rule" id="MF_01006"/>
    </source>
</evidence>
<comment type="caution">
    <text evidence="16">The sequence shown here is derived from an EMBL/GenBank/DDBJ whole genome shotgun (WGS) entry which is preliminary data.</text>
</comment>
<comment type="function">
    <text evidence="15">Catalyzes the dephosphorylation of undecaprenyl diphosphate (UPP). Confers resistance to bacitracin.</text>
</comment>
<sequence length="265" mass="28933">MSVLKALILGVIQGIAEFLPVSSSGHLLVTRNLMDLGDVPVLFDVLLHVATLIVVLFVFRERVFVLLRSLGRWLIRKSDESDKYNLNMIILIIVATFFTGVIGVVISEISFFENPKVVSLFFLVTALILWTTRYAKPKKDYDSVGWKEGVFLGIAQGFGVIPGISRSGITISTGLINGINRDKAGEISFIISIPAILGALLLELKDGGALVSEVGILPLVAGFLITIIVGYFSLILLMKLIKGGRLYLFSFYLLLVGIAGLFFLP</sequence>
<feature type="transmembrane region" description="Helical" evidence="15">
    <location>
        <begin position="118"/>
        <end position="135"/>
    </location>
</feature>
<comment type="catalytic activity">
    <reaction evidence="14 15">
        <text>di-trans,octa-cis-undecaprenyl diphosphate + H2O = di-trans,octa-cis-undecaprenyl phosphate + phosphate + H(+)</text>
        <dbReference type="Rhea" id="RHEA:28094"/>
        <dbReference type="ChEBI" id="CHEBI:15377"/>
        <dbReference type="ChEBI" id="CHEBI:15378"/>
        <dbReference type="ChEBI" id="CHEBI:43474"/>
        <dbReference type="ChEBI" id="CHEBI:58405"/>
        <dbReference type="ChEBI" id="CHEBI:60392"/>
        <dbReference type="EC" id="3.6.1.27"/>
    </reaction>
</comment>
<evidence type="ECO:0000256" key="4">
    <source>
        <dbReference type="ARBA" id="ARBA00021581"/>
    </source>
</evidence>
<dbReference type="PANTHER" id="PTHR30622:SF2">
    <property type="entry name" value="UNDECAPRENYL-DIPHOSPHATASE"/>
    <property type="match status" value="1"/>
</dbReference>
<keyword evidence="15" id="KW-0133">Cell shape</keyword>
<evidence type="ECO:0000256" key="5">
    <source>
        <dbReference type="ARBA" id="ARBA00022475"/>
    </source>
</evidence>
<dbReference type="InterPro" id="IPR003824">
    <property type="entry name" value="UppP"/>
</dbReference>
<dbReference type="AlphaFoldDB" id="A0A841RIR5"/>
<accession>A0A841RIR5</accession>
<keyword evidence="17" id="KW-1185">Reference proteome</keyword>
<dbReference type="Pfam" id="PF02673">
    <property type="entry name" value="BacA"/>
    <property type="match status" value="1"/>
</dbReference>
<feature type="transmembrane region" description="Helical" evidence="15">
    <location>
        <begin position="246"/>
        <end position="264"/>
    </location>
</feature>